<evidence type="ECO:0000256" key="1">
    <source>
        <dbReference type="SAM" id="Phobius"/>
    </source>
</evidence>
<dbReference type="EMBL" id="JAKZGO010000019">
    <property type="protein sequence ID" value="MCH7415302.1"/>
    <property type="molecule type" value="Genomic_DNA"/>
</dbReference>
<evidence type="ECO:0000313" key="3">
    <source>
        <dbReference type="Proteomes" id="UP001165430"/>
    </source>
</evidence>
<name>A0ABS9VFT9_9BACT</name>
<gene>
    <name evidence="2" type="ORF">MM213_17510</name>
</gene>
<keyword evidence="1" id="KW-0812">Transmembrane</keyword>
<keyword evidence="1" id="KW-1133">Transmembrane helix</keyword>
<dbReference type="RefSeq" id="WP_241414192.1">
    <property type="nucleotide sequence ID" value="NZ_JAKZGO010000019.1"/>
</dbReference>
<dbReference type="Proteomes" id="UP001165430">
    <property type="component" value="Unassembled WGS sequence"/>
</dbReference>
<keyword evidence="1" id="KW-0472">Membrane</keyword>
<protein>
    <submittedName>
        <fullName evidence="2">Uncharacterized protein</fullName>
    </submittedName>
</protein>
<sequence length="241" mass="28501">MEIFTELKSLYDLIKEHLGVLLSFLLGATFTIAFTKIQRKRQSTNLRKLYLMWFNLSKNNILNQLSLIKSYVDEIKKGTLGSSILKLNILRIEVLLTFEYEKLFEAFVYDRRGNQDENAKQIFQLTGNVQYLVISVEAIKSKFEKSQDHYQDWQSRFNKDLIDFNELIFNYFTQYRKNMGAFLEGITEIKINFKEKYSINPPTDKVISELVKPIENIIHDHLVYESDSKILKDIKRKCQDV</sequence>
<feature type="transmembrane region" description="Helical" evidence="1">
    <location>
        <begin position="20"/>
        <end position="37"/>
    </location>
</feature>
<evidence type="ECO:0000313" key="2">
    <source>
        <dbReference type="EMBL" id="MCH7415302.1"/>
    </source>
</evidence>
<proteinExistence type="predicted"/>
<comment type="caution">
    <text evidence="2">The sequence shown here is derived from an EMBL/GenBank/DDBJ whole genome shotgun (WGS) entry which is preliminary data.</text>
</comment>
<organism evidence="2 3">
    <name type="scientific">Belliella alkalica</name>
    <dbReference type="NCBI Taxonomy" id="1730871"/>
    <lineage>
        <taxon>Bacteria</taxon>
        <taxon>Pseudomonadati</taxon>
        <taxon>Bacteroidota</taxon>
        <taxon>Cytophagia</taxon>
        <taxon>Cytophagales</taxon>
        <taxon>Cyclobacteriaceae</taxon>
        <taxon>Belliella</taxon>
    </lineage>
</organism>
<keyword evidence="3" id="KW-1185">Reference proteome</keyword>
<accession>A0ABS9VFT9</accession>
<reference evidence="2" key="1">
    <citation type="submission" date="2022-03" db="EMBL/GenBank/DDBJ databases">
        <title>De novo assembled genomes of Belliella spp. (Cyclobacteriaceae) strains.</title>
        <authorList>
            <person name="Szabo A."/>
            <person name="Korponai K."/>
            <person name="Felfoldi T."/>
        </authorList>
    </citation>
    <scope>NUCLEOTIDE SEQUENCE</scope>
    <source>
        <strain evidence="2">DSM 111903</strain>
    </source>
</reference>